<dbReference type="EMBL" id="QGNW01000018">
    <property type="protein sequence ID" value="RVX15574.1"/>
    <property type="molecule type" value="Genomic_DNA"/>
</dbReference>
<sequence length="184" mass="19330">MGANKMCELVVVVAVVVAVMMVGVGEAQNTASCASELTACADYLNSTSPPANCCTPLKNAVENDKDCLCNLYNNPSLLQSLNINVTDALQLPKNCGITEELNCNAGSPSPTGSPPGKNGWPSISVLLCLMSWRWDQKNFIVDHGWRGFQLSCAQATPGKDGGGASMVAWTGMSSLLLLCASLML</sequence>
<evidence type="ECO:0000313" key="11">
    <source>
        <dbReference type="EMBL" id="RVX15574.1"/>
    </source>
</evidence>
<evidence type="ECO:0000256" key="9">
    <source>
        <dbReference type="SAM" id="SignalP"/>
    </source>
</evidence>
<dbReference type="GO" id="GO:0098552">
    <property type="term" value="C:side of membrane"/>
    <property type="evidence" value="ECO:0007669"/>
    <property type="project" value="UniProtKB-KW"/>
</dbReference>
<evidence type="ECO:0000256" key="5">
    <source>
        <dbReference type="ARBA" id="ARBA00022729"/>
    </source>
</evidence>
<evidence type="ECO:0000256" key="4">
    <source>
        <dbReference type="ARBA" id="ARBA00022622"/>
    </source>
</evidence>
<keyword evidence="7" id="KW-0325">Glycoprotein</keyword>
<dbReference type="InterPro" id="IPR016140">
    <property type="entry name" value="Bifunc_inhib/LTP/seed_store"/>
</dbReference>
<feature type="signal peptide" evidence="9">
    <location>
        <begin position="1"/>
        <end position="27"/>
    </location>
</feature>
<keyword evidence="5 9" id="KW-0732">Signal</keyword>
<evidence type="ECO:0000256" key="8">
    <source>
        <dbReference type="ARBA" id="ARBA00023288"/>
    </source>
</evidence>
<evidence type="ECO:0000256" key="6">
    <source>
        <dbReference type="ARBA" id="ARBA00023157"/>
    </source>
</evidence>
<dbReference type="PANTHER" id="PTHR33044">
    <property type="entry name" value="BIFUNCTIONAL INHIBITOR/LIPID-TRANSFER PROTEIN/SEED STORAGE 2S ALBUMIN SUPERFAMILY PROTEIN-RELATED"/>
    <property type="match status" value="1"/>
</dbReference>
<evidence type="ECO:0000256" key="1">
    <source>
        <dbReference type="ARBA" id="ARBA00004609"/>
    </source>
</evidence>
<evidence type="ECO:0000313" key="12">
    <source>
        <dbReference type="Proteomes" id="UP000288805"/>
    </source>
</evidence>
<keyword evidence="6" id="KW-1015">Disulfide bond</keyword>
<dbReference type="CDD" id="cd00010">
    <property type="entry name" value="AAI_LTSS"/>
    <property type="match status" value="1"/>
</dbReference>
<comment type="subcellular location">
    <subcellularLocation>
        <location evidence="1">Cell membrane</location>
        <topology evidence="1">Lipid-anchor</topology>
        <topology evidence="1">GPI-anchor</topology>
    </subcellularLocation>
</comment>
<dbReference type="Proteomes" id="UP000288805">
    <property type="component" value="Unassembled WGS sequence"/>
</dbReference>
<comment type="similarity">
    <text evidence="2">Belongs to the plant LTP family.</text>
</comment>
<keyword evidence="4" id="KW-0472">Membrane</keyword>
<keyword evidence="3" id="KW-1003">Cell membrane</keyword>
<evidence type="ECO:0000256" key="7">
    <source>
        <dbReference type="ARBA" id="ARBA00023180"/>
    </source>
</evidence>
<evidence type="ECO:0000259" key="10">
    <source>
        <dbReference type="Pfam" id="PF14368"/>
    </source>
</evidence>
<proteinExistence type="inferred from homology"/>
<feature type="domain" description="Bifunctional inhibitor/plant lipid transfer protein/seed storage helical" evidence="10">
    <location>
        <begin position="14"/>
        <end position="101"/>
    </location>
</feature>
<keyword evidence="4" id="KW-0336">GPI-anchor</keyword>
<evidence type="ECO:0000256" key="3">
    <source>
        <dbReference type="ARBA" id="ARBA00022475"/>
    </source>
</evidence>
<dbReference type="Pfam" id="PF14368">
    <property type="entry name" value="LTP_2"/>
    <property type="match status" value="1"/>
</dbReference>
<gene>
    <name evidence="11" type="ORF">CK203_009019</name>
</gene>
<name>A0A438K2Y9_VITVI</name>
<feature type="chain" id="PRO_5019372227" description="Bifunctional inhibitor/plant lipid transfer protein/seed storage helical domain-containing protein" evidence="9">
    <location>
        <begin position="28"/>
        <end position="184"/>
    </location>
</feature>
<dbReference type="InterPro" id="IPR043325">
    <property type="entry name" value="LTSS"/>
</dbReference>
<reference evidence="11 12" key="1">
    <citation type="journal article" date="2018" name="PLoS Genet.">
        <title>Population sequencing reveals clonal diversity and ancestral inbreeding in the grapevine cultivar Chardonnay.</title>
        <authorList>
            <person name="Roach M.J."/>
            <person name="Johnson D.L."/>
            <person name="Bohlmann J."/>
            <person name="van Vuuren H.J."/>
            <person name="Jones S.J."/>
            <person name="Pretorius I.S."/>
            <person name="Schmidt S.A."/>
            <person name="Borneman A.R."/>
        </authorList>
    </citation>
    <scope>NUCLEOTIDE SEQUENCE [LARGE SCALE GENOMIC DNA]</scope>
    <source>
        <strain evidence="12">cv. Chardonnay</strain>
        <tissue evidence="11">Leaf</tissue>
    </source>
</reference>
<dbReference type="GO" id="GO:0005886">
    <property type="term" value="C:plasma membrane"/>
    <property type="evidence" value="ECO:0007669"/>
    <property type="project" value="UniProtKB-SubCell"/>
</dbReference>
<dbReference type="AlphaFoldDB" id="A0A438K2Y9"/>
<dbReference type="InterPro" id="IPR036312">
    <property type="entry name" value="Bifun_inhib/LTP/seed_sf"/>
</dbReference>
<protein>
    <recommendedName>
        <fullName evidence="10">Bifunctional inhibitor/plant lipid transfer protein/seed storage helical domain-containing protein</fullName>
    </recommendedName>
</protein>
<organism evidence="11 12">
    <name type="scientific">Vitis vinifera</name>
    <name type="common">Grape</name>
    <dbReference type="NCBI Taxonomy" id="29760"/>
    <lineage>
        <taxon>Eukaryota</taxon>
        <taxon>Viridiplantae</taxon>
        <taxon>Streptophyta</taxon>
        <taxon>Embryophyta</taxon>
        <taxon>Tracheophyta</taxon>
        <taxon>Spermatophyta</taxon>
        <taxon>Magnoliopsida</taxon>
        <taxon>eudicotyledons</taxon>
        <taxon>Gunneridae</taxon>
        <taxon>Pentapetalae</taxon>
        <taxon>rosids</taxon>
        <taxon>Vitales</taxon>
        <taxon>Vitaceae</taxon>
        <taxon>Viteae</taxon>
        <taxon>Vitis</taxon>
    </lineage>
</organism>
<comment type="caution">
    <text evidence="11">The sequence shown here is derived from an EMBL/GenBank/DDBJ whole genome shotgun (WGS) entry which is preliminary data.</text>
</comment>
<dbReference type="Gene3D" id="1.10.110.10">
    <property type="entry name" value="Plant lipid-transfer and hydrophobic proteins"/>
    <property type="match status" value="1"/>
</dbReference>
<dbReference type="SUPFAM" id="SSF47699">
    <property type="entry name" value="Bifunctional inhibitor/lipid-transfer protein/seed storage 2S albumin"/>
    <property type="match status" value="1"/>
</dbReference>
<keyword evidence="8" id="KW-0449">Lipoprotein</keyword>
<accession>A0A438K2Y9</accession>
<evidence type="ECO:0000256" key="2">
    <source>
        <dbReference type="ARBA" id="ARBA00009748"/>
    </source>
</evidence>